<comment type="caution">
    <text evidence="2">The sequence shown here is derived from an EMBL/GenBank/DDBJ whole genome shotgun (WGS) entry which is preliminary data.</text>
</comment>
<gene>
    <name evidence="2" type="ORF">IAC51_01885</name>
</gene>
<proteinExistence type="predicted"/>
<dbReference type="AlphaFoldDB" id="A0A940IE38"/>
<evidence type="ECO:0000313" key="3">
    <source>
        <dbReference type="Proteomes" id="UP000712007"/>
    </source>
</evidence>
<name>A0A940IE38_9BACT</name>
<dbReference type="PROSITE" id="PS51257">
    <property type="entry name" value="PROKAR_LIPOPROTEIN"/>
    <property type="match status" value="1"/>
</dbReference>
<evidence type="ECO:0000256" key="1">
    <source>
        <dbReference type="SAM" id="SignalP"/>
    </source>
</evidence>
<dbReference type="GO" id="GO:0019867">
    <property type="term" value="C:outer membrane"/>
    <property type="evidence" value="ECO:0007669"/>
    <property type="project" value="InterPro"/>
</dbReference>
<dbReference type="Pfam" id="PF04390">
    <property type="entry name" value="LptE"/>
    <property type="match status" value="1"/>
</dbReference>
<protein>
    <submittedName>
        <fullName evidence="2">LptE family protein</fullName>
    </submittedName>
</protein>
<feature type="chain" id="PRO_5037107282" evidence="1">
    <location>
        <begin position="23"/>
        <end position="168"/>
    </location>
</feature>
<feature type="signal peptide" evidence="1">
    <location>
        <begin position="1"/>
        <end position="22"/>
    </location>
</feature>
<dbReference type="Proteomes" id="UP000712007">
    <property type="component" value="Unassembled WGS sequence"/>
</dbReference>
<dbReference type="EMBL" id="JADIMV010000036">
    <property type="protein sequence ID" value="MBO8439380.1"/>
    <property type="molecule type" value="Genomic_DNA"/>
</dbReference>
<organism evidence="2 3">
    <name type="scientific">Candidatus Aphodosoma intestinipullorum</name>
    <dbReference type="NCBI Taxonomy" id="2840674"/>
    <lineage>
        <taxon>Bacteria</taxon>
        <taxon>Pseudomonadati</taxon>
        <taxon>Bacteroidota</taxon>
        <taxon>Bacteroidia</taxon>
        <taxon>Bacteroidales</taxon>
        <taxon>Candidatus Aphodosoma</taxon>
    </lineage>
</organism>
<dbReference type="Gene3D" id="3.30.160.150">
    <property type="entry name" value="Lipoprotein like domain"/>
    <property type="match status" value="1"/>
</dbReference>
<keyword evidence="1" id="KW-0732">Signal</keyword>
<evidence type="ECO:0000313" key="2">
    <source>
        <dbReference type="EMBL" id="MBO8439380.1"/>
    </source>
</evidence>
<dbReference type="GO" id="GO:0043165">
    <property type="term" value="P:Gram-negative-bacterium-type cell outer membrane assembly"/>
    <property type="evidence" value="ECO:0007669"/>
    <property type="project" value="InterPro"/>
</dbReference>
<dbReference type="InterPro" id="IPR007485">
    <property type="entry name" value="LPS_assembly_LptE"/>
</dbReference>
<reference evidence="2" key="2">
    <citation type="journal article" date="2021" name="PeerJ">
        <title>Extensive microbial diversity within the chicken gut microbiome revealed by metagenomics and culture.</title>
        <authorList>
            <person name="Gilroy R."/>
            <person name="Ravi A."/>
            <person name="Getino M."/>
            <person name="Pursley I."/>
            <person name="Horton D.L."/>
            <person name="Alikhan N.F."/>
            <person name="Baker D."/>
            <person name="Gharbi K."/>
            <person name="Hall N."/>
            <person name="Watson M."/>
            <person name="Adriaenssens E.M."/>
            <person name="Foster-Nyarko E."/>
            <person name="Jarju S."/>
            <person name="Secka A."/>
            <person name="Antonio M."/>
            <person name="Oren A."/>
            <person name="Chaudhuri R.R."/>
            <person name="La Ragione R."/>
            <person name="Hildebrand F."/>
            <person name="Pallen M.J."/>
        </authorList>
    </citation>
    <scope>NUCLEOTIDE SEQUENCE</scope>
    <source>
        <strain evidence="2">3924</strain>
    </source>
</reference>
<reference evidence="2" key="1">
    <citation type="submission" date="2020-10" db="EMBL/GenBank/DDBJ databases">
        <authorList>
            <person name="Gilroy R."/>
        </authorList>
    </citation>
    <scope>NUCLEOTIDE SEQUENCE</scope>
    <source>
        <strain evidence="2">3924</strain>
    </source>
</reference>
<sequence length="168" mass="18924">MKKVFIYALLALLIASSCTVSYKFNGASIDYSKVKTIAIADFPNNAPLVYDMMMTQFNEELKDIFAKQTRLSQVRVNGDLNIEGEITDYALTPLSVGSDALAAETRLSMTVNVRFTNNTNHDEDFETRFSANRTFQNTQTLNDVQEQLVGEMIEEIVDQIFNATVANW</sequence>
<accession>A0A940IE38</accession>